<dbReference type="PIRSF" id="PIRSF005457">
    <property type="entry name" value="Glx"/>
    <property type="match status" value="1"/>
</dbReference>
<comment type="similarity">
    <text evidence="3 7">Belongs to the metallo-beta-lactamase superfamily. Glyoxalase II family.</text>
</comment>
<dbReference type="InterPro" id="IPR050110">
    <property type="entry name" value="Glyoxalase_II_hydrolase"/>
</dbReference>
<comment type="cofactor">
    <cofactor evidence="7">
        <name>Zn(2+)</name>
        <dbReference type="ChEBI" id="CHEBI:29105"/>
    </cofactor>
    <text evidence="7">Binds 2 Zn(2+) ions per subunit.</text>
</comment>
<dbReference type="InterPro" id="IPR001279">
    <property type="entry name" value="Metallo-B-lactamas"/>
</dbReference>
<dbReference type="Pfam" id="PF16123">
    <property type="entry name" value="HAGH_C"/>
    <property type="match status" value="1"/>
</dbReference>
<feature type="binding site" evidence="7">
    <location>
        <position position="53"/>
    </location>
    <ligand>
        <name>Zn(2+)</name>
        <dbReference type="ChEBI" id="CHEBI:29105"/>
        <label>1</label>
    </ligand>
</feature>
<evidence type="ECO:0000256" key="6">
    <source>
        <dbReference type="ARBA" id="ARBA00022833"/>
    </source>
</evidence>
<gene>
    <name evidence="7" type="primary">gloB</name>
    <name evidence="9" type="ORF">EDC34_10431</name>
</gene>
<dbReference type="Proteomes" id="UP000295414">
    <property type="component" value="Unassembled WGS sequence"/>
</dbReference>
<evidence type="ECO:0000256" key="7">
    <source>
        <dbReference type="HAMAP-Rule" id="MF_01374"/>
    </source>
</evidence>
<dbReference type="HAMAP" id="MF_01374">
    <property type="entry name" value="Glyoxalase_2"/>
    <property type="match status" value="1"/>
</dbReference>
<dbReference type="PANTHER" id="PTHR43705:SF1">
    <property type="entry name" value="HYDROXYACYLGLUTATHIONE HYDROLASE GLOB"/>
    <property type="match status" value="1"/>
</dbReference>
<comment type="catalytic activity">
    <reaction evidence="1 7">
        <text>an S-(2-hydroxyacyl)glutathione + H2O = a 2-hydroxy carboxylate + glutathione + H(+)</text>
        <dbReference type="Rhea" id="RHEA:21864"/>
        <dbReference type="ChEBI" id="CHEBI:15377"/>
        <dbReference type="ChEBI" id="CHEBI:15378"/>
        <dbReference type="ChEBI" id="CHEBI:57925"/>
        <dbReference type="ChEBI" id="CHEBI:58896"/>
        <dbReference type="ChEBI" id="CHEBI:71261"/>
        <dbReference type="EC" id="3.1.2.6"/>
    </reaction>
</comment>
<dbReference type="GO" id="GO:0019243">
    <property type="term" value="P:methylglyoxal catabolic process to D-lactate via S-lactoyl-glutathione"/>
    <property type="evidence" value="ECO:0007669"/>
    <property type="project" value="UniProtKB-UniRule"/>
</dbReference>
<sequence>MPLQCLPAFDDNYIWLLRDDCGRALVVDPGDASPVLAALGDAPPLAILLTHHHGDHIGGVAALLARWPDTPVFAPHDDRIPQATRRVADGERLAIGDWHFEVLAVPGHTRSHVAYHGEGLLFCGDTLFSLGCGRMFEGTPPQMQASLARLAALPGDTRVCCAHEYTLANAVFAQTVEPGNPALRERVAEVRALRAAGRPTLPTTLAEERACNPFLRCDVPAVRAAAEAHAGHPLADAAAVFGTLRAWKDGFRA</sequence>
<name>A0A4R3N584_9GAMM</name>
<dbReference type="NCBIfam" id="TIGR03413">
    <property type="entry name" value="GSH_gloB"/>
    <property type="match status" value="1"/>
</dbReference>
<dbReference type="PANTHER" id="PTHR43705">
    <property type="entry name" value="HYDROXYACYLGLUTATHIONE HYDROLASE"/>
    <property type="match status" value="1"/>
</dbReference>
<dbReference type="Gene3D" id="3.60.15.10">
    <property type="entry name" value="Ribonuclease Z/Hydroxyacylglutathione hydrolase-like"/>
    <property type="match status" value="1"/>
</dbReference>
<reference evidence="9 10" key="1">
    <citation type="submission" date="2019-03" db="EMBL/GenBank/DDBJ databases">
        <title>Genomic Encyclopedia of Type Strains, Phase IV (KMG-IV): sequencing the most valuable type-strain genomes for metagenomic binning, comparative biology and taxonomic classification.</title>
        <authorList>
            <person name="Goeker M."/>
        </authorList>
    </citation>
    <scope>NUCLEOTIDE SEQUENCE [LARGE SCALE GENOMIC DNA]</scope>
    <source>
        <strain evidence="9 10">DSM 13605</strain>
    </source>
</reference>
<dbReference type="UniPathway" id="UPA00619">
    <property type="reaction ID" value="UER00676"/>
</dbReference>
<evidence type="ECO:0000256" key="3">
    <source>
        <dbReference type="ARBA" id="ARBA00006759"/>
    </source>
</evidence>
<comment type="caution">
    <text evidence="9">The sequence shown here is derived from an EMBL/GenBank/DDBJ whole genome shotgun (WGS) entry which is preliminary data.</text>
</comment>
<accession>A0A4R3N584</accession>
<dbReference type="InterPro" id="IPR017782">
    <property type="entry name" value="Hydroxyacylglutathione_Hdrlase"/>
</dbReference>
<feature type="binding site" evidence="7">
    <location>
        <position position="125"/>
    </location>
    <ligand>
        <name>Zn(2+)</name>
        <dbReference type="ChEBI" id="CHEBI:29105"/>
        <label>1</label>
    </ligand>
</feature>
<feature type="binding site" evidence="7">
    <location>
        <position position="55"/>
    </location>
    <ligand>
        <name>Zn(2+)</name>
        <dbReference type="ChEBI" id="CHEBI:29105"/>
        <label>2</label>
    </ligand>
</feature>
<feature type="binding site" evidence="7">
    <location>
        <position position="108"/>
    </location>
    <ligand>
        <name>Zn(2+)</name>
        <dbReference type="ChEBI" id="CHEBI:29105"/>
        <label>1</label>
    </ligand>
</feature>
<comment type="pathway">
    <text evidence="2 7">Secondary metabolite metabolism; methylglyoxal degradation; (R)-lactate from methylglyoxal: step 2/2.</text>
</comment>
<dbReference type="EMBL" id="SMAP01000004">
    <property type="protein sequence ID" value="TCT24350.1"/>
    <property type="molecule type" value="Genomic_DNA"/>
</dbReference>
<keyword evidence="4 7" id="KW-0479">Metal-binding</keyword>
<feature type="domain" description="Metallo-beta-lactamase" evidence="8">
    <location>
        <begin position="11"/>
        <end position="163"/>
    </location>
</feature>
<organism evidence="9 10">
    <name type="scientific">Thermomonas haemolytica</name>
    <dbReference type="NCBI Taxonomy" id="141949"/>
    <lineage>
        <taxon>Bacteria</taxon>
        <taxon>Pseudomonadati</taxon>
        <taxon>Pseudomonadota</taxon>
        <taxon>Gammaproteobacteria</taxon>
        <taxon>Lysobacterales</taxon>
        <taxon>Lysobacteraceae</taxon>
        <taxon>Thermomonas</taxon>
    </lineage>
</organism>
<dbReference type="SUPFAM" id="SSF56281">
    <property type="entry name" value="Metallo-hydrolase/oxidoreductase"/>
    <property type="match status" value="1"/>
</dbReference>
<evidence type="ECO:0000256" key="2">
    <source>
        <dbReference type="ARBA" id="ARBA00004963"/>
    </source>
</evidence>
<dbReference type="Pfam" id="PF00753">
    <property type="entry name" value="Lactamase_B"/>
    <property type="match status" value="1"/>
</dbReference>
<dbReference type="RefSeq" id="WP_114960294.1">
    <property type="nucleotide sequence ID" value="NZ_MSZW01000033.1"/>
</dbReference>
<feature type="binding site" evidence="7">
    <location>
        <position position="125"/>
    </location>
    <ligand>
        <name>Zn(2+)</name>
        <dbReference type="ChEBI" id="CHEBI:29105"/>
        <label>2</label>
    </ligand>
</feature>
<evidence type="ECO:0000313" key="10">
    <source>
        <dbReference type="Proteomes" id="UP000295414"/>
    </source>
</evidence>
<dbReference type="CDD" id="cd07723">
    <property type="entry name" value="hydroxyacylglutathione_hydrolase_MBL-fold"/>
    <property type="match status" value="1"/>
</dbReference>
<feature type="binding site" evidence="7">
    <location>
        <position position="51"/>
    </location>
    <ligand>
        <name>Zn(2+)</name>
        <dbReference type="ChEBI" id="CHEBI:29105"/>
        <label>1</label>
    </ligand>
</feature>
<proteinExistence type="inferred from homology"/>
<dbReference type="InterPro" id="IPR032282">
    <property type="entry name" value="HAGH_C"/>
</dbReference>
<keyword evidence="10" id="KW-1185">Reference proteome</keyword>
<comment type="subunit">
    <text evidence="7">Monomer.</text>
</comment>
<evidence type="ECO:0000259" key="8">
    <source>
        <dbReference type="SMART" id="SM00849"/>
    </source>
</evidence>
<comment type="function">
    <text evidence="7">Thiolesterase that catalyzes the hydrolysis of S-D-lactoyl-glutathione to form glutathione and D-lactic acid.</text>
</comment>
<dbReference type="GO" id="GO:0004416">
    <property type="term" value="F:hydroxyacylglutathione hydrolase activity"/>
    <property type="evidence" value="ECO:0007669"/>
    <property type="project" value="UniProtKB-UniRule"/>
</dbReference>
<dbReference type="InterPro" id="IPR036866">
    <property type="entry name" value="RibonucZ/Hydroxyglut_hydro"/>
</dbReference>
<dbReference type="InterPro" id="IPR035680">
    <property type="entry name" value="Clx_II_MBL"/>
</dbReference>
<evidence type="ECO:0000256" key="1">
    <source>
        <dbReference type="ARBA" id="ARBA00001623"/>
    </source>
</evidence>
<feature type="binding site" evidence="7">
    <location>
        <position position="163"/>
    </location>
    <ligand>
        <name>Zn(2+)</name>
        <dbReference type="ChEBI" id="CHEBI:29105"/>
        <label>2</label>
    </ligand>
</feature>
<evidence type="ECO:0000256" key="5">
    <source>
        <dbReference type="ARBA" id="ARBA00022801"/>
    </source>
</evidence>
<protein>
    <recommendedName>
        <fullName evidence="7">Hydroxyacylglutathione hydrolase</fullName>
        <ecNumber evidence="7">3.1.2.6</ecNumber>
    </recommendedName>
    <alternativeName>
        <fullName evidence="7">Glyoxalase II</fullName>
        <shortName evidence="7">Glx II</shortName>
    </alternativeName>
</protein>
<dbReference type="GO" id="GO:0046872">
    <property type="term" value="F:metal ion binding"/>
    <property type="evidence" value="ECO:0007669"/>
    <property type="project" value="UniProtKB-KW"/>
</dbReference>
<feature type="binding site" evidence="7">
    <location>
        <position position="56"/>
    </location>
    <ligand>
        <name>Zn(2+)</name>
        <dbReference type="ChEBI" id="CHEBI:29105"/>
        <label>2</label>
    </ligand>
</feature>
<dbReference type="EC" id="3.1.2.6" evidence="7"/>
<evidence type="ECO:0000313" key="9">
    <source>
        <dbReference type="EMBL" id="TCT24350.1"/>
    </source>
</evidence>
<keyword evidence="5 7" id="KW-0378">Hydrolase</keyword>
<dbReference type="SMART" id="SM00849">
    <property type="entry name" value="Lactamase_B"/>
    <property type="match status" value="1"/>
</dbReference>
<evidence type="ECO:0000256" key="4">
    <source>
        <dbReference type="ARBA" id="ARBA00022723"/>
    </source>
</evidence>
<keyword evidence="6 7" id="KW-0862">Zinc</keyword>
<dbReference type="AlphaFoldDB" id="A0A4R3N584"/>
<dbReference type="OrthoDB" id="9802248at2"/>